<accession>A0ABQ2VM37</accession>
<keyword evidence="2" id="KW-1185">Reference proteome</keyword>
<gene>
    <name evidence="1" type="ORF">GCM10010211_73640</name>
</gene>
<organism evidence="1 2">
    <name type="scientific">Streptomyces albospinus</name>
    <dbReference type="NCBI Taxonomy" id="285515"/>
    <lineage>
        <taxon>Bacteria</taxon>
        <taxon>Bacillati</taxon>
        <taxon>Actinomycetota</taxon>
        <taxon>Actinomycetes</taxon>
        <taxon>Kitasatosporales</taxon>
        <taxon>Streptomycetaceae</taxon>
        <taxon>Streptomyces</taxon>
    </lineage>
</organism>
<reference evidence="2" key="1">
    <citation type="journal article" date="2019" name="Int. J. Syst. Evol. Microbiol.">
        <title>The Global Catalogue of Microorganisms (GCM) 10K type strain sequencing project: providing services to taxonomists for standard genome sequencing and annotation.</title>
        <authorList>
            <consortium name="The Broad Institute Genomics Platform"/>
            <consortium name="The Broad Institute Genome Sequencing Center for Infectious Disease"/>
            <person name="Wu L."/>
            <person name="Ma J."/>
        </authorList>
    </citation>
    <scope>NUCLEOTIDE SEQUENCE [LARGE SCALE GENOMIC DNA]</scope>
    <source>
        <strain evidence="2">JCM 3399</strain>
    </source>
</reference>
<sequence>MYAQEIHTEDDRYGKDYFVRKAGEVVAHQRCRFRVYPQGRADRLLAQCGFHFQRATEDRLLRRYVRRQTVSALG</sequence>
<name>A0ABQ2VM37_9ACTN</name>
<comment type="caution">
    <text evidence="1">The sequence shown here is derived from an EMBL/GenBank/DDBJ whole genome shotgun (WGS) entry which is preliminary data.</text>
</comment>
<dbReference type="EMBL" id="BMRP01000050">
    <property type="protein sequence ID" value="GGU95816.1"/>
    <property type="molecule type" value="Genomic_DNA"/>
</dbReference>
<evidence type="ECO:0000313" key="1">
    <source>
        <dbReference type="EMBL" id="GGU95816.1"/>
    </source>
</evidence>
<dbReference type="Proteomes" id="UP000654471">
    <property type="component" value="Unassembled WGS sequence"/>
</dbReference>
<protein>
    <submittedName>
        <fullName evidence="1">Uncharacterized protein</fullName>
    </submittedName>
</protein>
<proteinExistence type="predicted"/>
<evidence type="ECO:0000313" key="2">
    <source>
        <dbReference type="Proteomes" id="UP000654471"/>
    </source>
</evidence>